<dbReference type="Gene3D" id="3.30.420.10">
    <property type="entry name" value="Ribonuclease H-like superfamily/Ribonuclease H"/>
    <property type="match status" value="1"/>
</dbReference>
<dbReference type="GO" id="GO:0016020">
    <property type="term" value="C:membrane"/>
    <property type="evidence" value="ECO:0007669"/>
    <property type="project" value="TreeGrafter"/>
</dbReference>
<evidence type="ECO:0000313" key="6">
    <source>
        <dbReference type="Proteomes" id="UP000258309"/>
    </source>
</evidence>
<proteinExistence type="predicted"/>
<dbReference type="InterPro" id="IPR029058">
    <property type="entry name" value="AB_hydrolase_fold"/>
</dbReference>
<dbReference type="SUPFAM" id="SSF53474">
    <property type="entry name" value="alpha/beta-Hydrolases"/>
    <property type="match status" value="1"/>
</dbReference>
<dbReference type="PRINTS" id="PR00412">
    <property type="entry name" value="EPOXHYDRLASE"/>
</dbReference>
<dbReference type="EMBL" id="NCSJ02000462">
    <property type="protein sequence ID" value="RFU24343.1"/>
    <property type="molecule type" value="Genomic_DNA"/>
</dbReference>
<evidence type="ECO:0008006" key="7">
    <source>
        <dbReference type="Google" id="ProtNLM"/>
    </source>
</evidence>
<dbReference type="Proteomes" id="UP000258309">
    <property type="component" value="Unassembled WGS sequence"/>
</dbReference>
<dbReference type="GO" id="GO:0003677">
    <property type="term" value="F:DNA binding"/>
    <property type="evidence" value="ECO:0007669"/>
    <property type="project" value="InterPro"/>
</dbReference>
<dbReference type="Pfam" id="PF13358">
    <property type="entry name" value="DDE_3"/>
    <property type="match status" value="1"/>
</dbReference>
<dbReference type="GO" id="GO:0015074">
    <property type="term" value="P:DNA integration"/>
    <property type="evidence" value="ECO:0007669"/>
    <property type="project" value="InterPro"/>
</dbReference>
<dbReference type="InterPro" id="IPR000073">
    <property type="entry name" value="AB_hydrolase_1"/>
</dbReference>
<evidence type="ECO:0000313" key="5">
    <source>
        <dbReference type="EMBL" id="RFU24343.1"/>
    </source>
</evidence>
<dbReference type="InterPro" id="IPR002492">
    <property type="entry name" value="Transposase_Tc1-like"/>
</dbReference>
<accession>A0A3E2GUB3</accession>
<feature type="domain" description="Transposase Tc1-like" evidence="3">
    <location>
        <begin position="53"/>
        <end position="115"/>
    </location>
</feature>
<protein>
    <recommendedName>
        <fullName evidence="7">Transposase Tc1-like domain-containing protein</fullName>
    </recommendedName>
</protein>
<dbReference type="InterPro" id="IPR050266">
    <property type="entry name" value="AB_hydrolase_sf"/>
</dbReference>
<dbReference type="Gene3D" id="3.40.50.1820">
    <property type="entry name" value="alpha/beta hydrolase"/>
    <property type="match status" value="1"/>
</dbReference>
<evidence type="ECO:0000259" key="3">
    <source>
        <dbReference type="Pfam" id="PF01498"/>
    </source>
</evidence>
<dbReference type="Pfam" id="PF00561">
    <property type="entry name" value="Abhydrolase_1"/>
    <property type="match status" value="1"/>
</dbReference>
<evidence type="ECO:0000259" key="4">
    <source>
        <dbReference type="Pfam" id="PF13358"/>
    </source>
</evidence>
<keyword evidence="1" id="KW-0812">Transmembrane</keyword>
<dbReference type="InterPro" id="IPR036397">
    <property type="entry name" value="RNaseH_sf"/>
</dbReference>
<dbReference type="STRING" id="5539.A0A3E2GUB3"/>
<dbReference type="Pfam" id="PF01498">
    <property type="entry name" value="HTH_Tnp_Tc3_2"/>
    <property type="match status" value="1"/>
</dbReference>
<feature type="non-terminal residue" evidence="5">
    <location>
        <position position="1"/>
    </location>
</feature>
<dbReference type="GO" id="GO:0006313">
    <property type="term" value="P:DNA transposition"/>
    <property type="evidence" value="ECO:0007669"/>
    <property type="project" value="InterPro"/>
</dbReference>
<evidence type="ECO:0000259" key="2">
    <source>
        <dbReference type="Pfam" id="PF00561"/>
    </source>
</evidence>
<dbReference type="InterPro" id="IPR000639">
    <property type="entry name" value="Epox_hydrolase-like"/>
</dbReference>
<dbReference type="PANTHER" id="PTHR43798:SF33">
    <property type="entry name" value="HYDROLASE, PUTATIVE (AFU_ORTHOLOGUE AFUA_2G14860)-RELATED"/>
    <property type="match status" value="1"/>
</dbReference>
<keyword evidence="1" id="KW-1133">Transmembrane helix</keyword>
<reference evidence="5 6" key="1">
    <citation type="submission" date="2018-05" db="EMBL/GenBank/DDBJ databases">
        <title>Draft genome sequence of Scytalidium lignicola DSM 105466, a ubiquitous saprotrophic fungus.</title>
        <authorList>
            <person name="Buettner E."/>
            <person name="Gebauer A.M."/>
            <person name="Hofrichter M."/>
            <person name="Liers C."/>
            <person name="Kellner H."/>
        </authorList>
    </citation>
    <scope>NUCLEOTIDE SEQUENCE [LARGE SCALE GENOMIC DNA]</scope>
    <source>
        <strain evidence="5 6">DSM 105466</strain>
    </source>
</reference>
<feature type="transmembrane region" description="Helical" evidence="1">
    <location>
        <begin position="12"/>
        <end position="31"/>
    </location>
</feature>
<gene>
    <name evidence="5" type="ORF">B7463_g11995</name>
</gene>
<dbReference type="OrthoDB" id="3478007at2759"/>
<dbReference type="GO" id="GO:0046464">
    <property type="term" value="P:acylglycerol catabolic process"/>
    <property type="evidence" value="ECO:0007669"/>
    <property type="project" value="TreeGrafter"/>
</dbReference>
<keyword evidence="1" id="KW-0472">Membrane</keyword>
<dbReference type="GO" id="GO:0047372">
    <property type="term" value="F:monoacylglycerol lipase activity"/>
    <property type="evidence" value="ECO:0007669"/>
    <property type="project" value="TreeGrafter"/>
</dbReference>
<keyword evidence="6" id="KW-1185">Reference proteome</keyword>
<comment type="caution">
    <text evidence="5">The sequence shown here is derived from an EMBL/GenBank/DDBJ whole genome shotgun (WGS) entry which is preliminary data.</text>
</comment>
<dbReference type="PANTHER" id="PTHR43798">
    <property type="entry name" value="MONOACYLGLYCEROL LIPASE"/>
    <property type="match status" value="1"/>
</dbReference>
<evidence type="ECO:0000256" key="1">
    <source>
        <dbReference type="SAM" id="Phobius"/>
    </source>
</evidence>
<dbReference type="AlphaFoldDB" id="A0A3E2GUB3"/>
<feature type="domain" description="Tc1-like transposase DDE" evidence="4">
    <location>
        <begin position="183"/>
        <end position="268"/>
    </location>
</feature>
<dbReference type="InterPro" id="IPR038717">
    <property type="entry name" value="Tc1-like_DDE_dom"/>
</dbReference>
<organism evidence="5 6">
    <name type="scientific">Scytalidium lignicola</name>
    <name type="common">Hyphomycete</name>
    <dbReference type="NCBI Taxonomy" id="5539"/>
    <lineage>
        <taxon>Eukaryota</taxon>
        <taxon>Fungi</taxon>
        <taxon>Dikarya</taxon>
        <taxon>Ascomycota</taxon>
        <taxon>Pezizomycotina</taxon>
        <taxon>Leotiomycetes</taxon>
        <taxon>Leotiomycetes incertae sedis</taxon>
        <taxon>Scytalidium</taxon>
    </lineage>
</organism>
<name>A0A3E2GUB3_SCYLI</name>
<feature type="non-terminal residue" evidence="5">
    <location>
        <position position="598"/>
    </location>
</feature>
<sequence length="598" mass="68348">MQTLHATNDVIVNYYILLVGLIAKLTSLQALQSGRPPLLTQAQVEELVEFVCMSSKNRRMSFIQLVEIMDFGVKKDAIRTALLREGFHRRLAMRKPLITEKNRQTRLQWALEHMNWTIAQWYEILWTDETWITGGRHTRTWVTRRVGEEWDPTCIVEKHQRKKGWMFWGCFSGHTKGPGIFWEKDWGSINKESYQAHTVPVIHGYIELMKRDGIYLKLMQDGAPGHAAADTRADLRERGVIVIFWPPFSPDLNPIERVWHIMKNYLQDNYPEIMGYNQLRIAVKDAWDKVGQFEFQALIDNFIMDPSSYHTVKTSRTYTYSYYISPTKKERGTIVLLHGFPEYADMWADQIKVFESLGYACIAPDLLGYGGTSKPTDTEAYNSEGQSQDIADIMEAVGVQNAIFIGHDWGCYLAGRFARWQPEKIVGLVLTNVSYRPAAKLDLTAVNAAMVANFGYEVFGFWKWISSPDAPKVLGSRVESLFSLLFAKDAEIWKTDFTPTGGLVDWLSADRRVTEADFMTPTLKATLIERWKAEGFAAKLGWYRAMTENINWEHEQKLASFELSIPVLFIGGSRDAACPAPLDGDMMLSQGTILTVKI</sequence>
<feature type="domain" description="AB hydrolase-1" evidence="2">
    <location>
        <begin position="333"/>
        <end position="576"/>
    </location>
</feature>